<name>A0A8J6Y1U5_9BACT</name>
<dbReference type="SUPFAM" id="SSF53795">
    <property type="entry name" value="PEP carboxykinase-like"/>
    <property type="match status" value="1"/>
</dbReference>
<comment type="caution">
    <text evidence="1">The sequence shown here is derived from an EMBL/GenBank/DDBJ whole genome shotgun (WGS) entry which is preliminary data.</text>
</comment>
<evidence type="ECO:0000313" key="1">
    <source>
        <dbReference type="EMBL" id="MBD3867654.1"/>
    </source>
</evidence>
<dbReference type="EMBL" id="JACXWD010000013">
    <property type="protein sequence ID" value="MBD3867654.1"/>
    <property type="molecule type" value="Genomic_DNA"/>
</dbReference>
<dbReference type="InterPro" id="IPR027417">
    <property type="entry name" value="P-loop_NTPase"/>
</dbReference>
<protein>
    <recommendedName>
        <fullName evidence="3">HPr kinase/phosphorylase C-terminal domain-containing protein</fullName>
    </recommendedName>
</protein>
<gene>
    <name evidence="1" type="ORF">IFK94_05970</name>
</gene>
<sequence>MSDRSATLDLDLSGIHVSLTGPDDGALEMFRVEWAAWLGSPADQPDLRMEYRVSGEPPPDQTTLRKVLHTAHGDDSITFTTGEGKLELERSGHASATVTRGGDRFRFYGLQNLMLAALARVLPGRGIMVVHGAGILLDGTAVALIGPEDAGKTTWARIAAENGLTVLSDDLLFLGLDGEQAFALGSPFRSASTGPGRFPLGLLLSSEHAPEAAVRLCSRLAFQALLSANLPFSGDLIGKGTGLDRLLDGLLEAVPFRTLAFAPDPSFLDRIGESLARKFRE</sequence>
<dbReference type="Gene3D" id="3.40.50.300">
    <property type="entry name" value="P-loop containing nucleotide triphosphate hydrolases"/>
    <property type="match status" value="1"/>
</dbReference>
<accession>A0A8J6Y1U5</accession>
<reference evidence="1 2" key="1">
    <citation type="submission" date="2020-08" db="EMBL/GenBank/DDBJ databases">
        <title>Acidobacteriota in marine sediments use diverse sulfur dissimilation pathways.</title>
        <authorList>
            <person name="Wasmund K."/>
        </authorList>
    </citation>
    <scope>NUCLEOTIDE SEQUENCE [LARGE SCALE GENOMIC DNA]</scope>
    <source>
        <strain evidence="1">MAG AM4</strain>
    </source>
</reference>
<evidence type="ECO:0008006" key="3">
    <source>
        <dbReference type="Google" id="ProtNLM"/>
    </source>
</evidence>
<dbReference type="AlphaFoldDB" id="A0A8J6Y1U5"/>
<proteinExistence type="predicted"/>
<evidence type="ECO:0000313" key="2">
    <source>
        <dbReference type="Proteomes" id="UP000648239"/>
    </source>
</evidence>
<organism evidence="1 2">
    <name type="scientific">Candidatus Polarisedimenticola svalbardensis</name>
    <dbReference type="NCBI Taxonomy" id="2886004"/>
    <lineage>
        <taxon>Bacteria</taxon>
        <taxon>Pseudomonadati</taxon>
        <taxon>Acidobacteriota</taxon>
        <taxon>Candidatus Polarisedimenticolia</taxon>
        <taxon>Candidatus Polarisedimenticolales</taxon>
        <taxon>Candidatus Polarisedimenticolaceae</taxon>
        <taxon>Candidatus Polarisedimenticola</taxon>
    </lineage>
</organism>
<dbReference type="Proteomes" id="UP000648239">
    <property type="component" value="Unassembled WGS sequence"/>
</dbReference>